<dbReference type="PANTHER" id="PTHR43695">
    <property type="entry name" value="PUTATIVE (AFU_ORTHOLOGUE AFUA_2G17250)-RELATED"/>
    <property type="match status" value="1"/>
</dbReference>
<dbReference type="Gene3D" id="3.40.50.1110">
    <property type="entry name" value="SGNH hydrolase"/>
    <property type="match status" value="1"/>
</dbReference>
<evidence type="ECO:0000256" key="1">
    <source>
        <dbReference type="ARBA" id="ARBA00008668"/>
    </source>
</evidence>
<sequence>MKTTKRLLTTLLSVFVIITSCSAMISFAEGETTETLISKTFLRVDLTAGNQTLEAETPKTLSFTVPESGSYAIFLNRGDANPNAFSAIFTQSGTLTGQEADYSVSVGATDENAASYTYNYIRVGASAKKRSSSVYLYKGLCTVSLTAASATTVTFFDLRGTDIEIDGTKQGINPVDYNDYASVTASNHVNGELKGGKPLSEGYAYYNSYPDAVNTRQIHVDSGQTVTYKFNVTKAQNYKLQARATAFVWSGSDAGQKNVYFKTNLDGNMLYTSPTETLTIIKGSNSGEEKWNDLGVVHLTEGEHTLNFTPTGGLYIHDILIEGTDEPIIVNAETLPKSIQYSDFSTQTATVENGIVSIDSGESVTASFKVTGAEAIDLYMSHLNVSAPADLSYQIDENAPQDVTLTGPGKLFTNETLSAGVHTLTITSKTDGFQFKAMELISHSDTVLGENTGETIQIQAGAIVTPVPLKCGKFEGWSAIEPKTGNYALSGGGSFRLTFQIADEGYYTLYTNATMPQTSFTVYADGEDVTNVMYQDTTVAHNVQTAQNQMNKKLTQGLVHFAPGEHTFQITANSYVSFASFELRRADAVLKNDIAYETVIPAWDFQSYTNVGAAWFFPTQYWQSNSEKIQSYARGIYKDLRNVIAHDNGTYTYLVNAEESGYYDFAAYFTNSNNTAEIEFTVDDVYPFYAVGTPENSVAEAKSTEPMFLTEGLHTIKIYRNKRTYKDGTVRLYAISFTKSSQENMIIDAQSTIVNASFDEAVSGTAIAAIYKDGKLTGLAEKAILNANNVSIEIKSAQAPDSAKVFVWDSIASMKPVISAKEITTVKYKKINVFLMGDSVCVGYGADSFPQQGWGYYFGEEFNENINVINKAVGGTSSKTFKTNGFWTPIENALNKGDFVFINFGLNDFYNISETGKGTTIEQYKANLTEYCEAVKAKGATPILVSTIPECKEWSAAALIERSAAMRETAAACGVTFLDLNTYLTNLWIYEDGKYSETKTTQTFDYYYLSETAFHRIEEETGKTIPQGKWDYIENTPDRTHVNIDGAKFVSEAVAMLLSETNVPLKSYLK</sequence>
<gene>
    <name evidence="5" type="ORF">H8698_12080</name>
</gene>
<evidence type="ECO:0000313" key="6">
    <source>
        <dbReference type="Proteomes" id="UP000611762"/>
    </source>
</evidence>
<dbReference type="InterPro" id="IPR013830">
    <property type="entry name" value="SGNH_hydro"/>
</dbReference>
<dbReference type="EMBL" id="JACRSU010000005">
    <property type="protein sequence ID" value="MBC8541716.1"/>
    <property type="molecule type" value="Genomic_DNA"/>
</dbReference>
<evidence type="ECO:0000256" key="3">
    <source>
        <dbReference type="SAM" id="SignalP"/>
    </source>
</evidence>
<dbReference type="Gene3D" id="2.60.120.260">
    <property type="entry name" value="Galactose-binding domain-like"/>
    <property type="match status" value="3"/>
</dbReference>
<feature type="signal peptide" evidence="3">
    <location>
        <begin position="1"/>
        <end position="28"/>
    </location>
</feature>
<comment type="caution">
    <text evidence="5">The sequence shown here is derived from an EMBL/GenBank/DDBJ whole genome shotgun (WGS) entry which is preliminary data.</text>
</comment>
<dbReference type="InterPro" id="IPR036514">
    <property type="entry name" value="SGNH_hydro_sf"/>
</dbReference>
<comment type="similarity">
    <text evidence="1">Belongs to the 'GDSL' lipolytic enzyme family.</text>
</comment>
<reference evidence="5" key="1">
    <citation type="submission" date="2020-08" db="EMBL/GenBank/DDBJ databases">
        <title>Genome public.</title>
        <authorList>
            <person name="Liu C."/>
            <person name="Sun Q."/>
        </authorList>
    </citation>
    <scope>NUCLEOTIDE SEQUENCE</scope>
    <source>
        <strain evidence="5">H8</strain>
    </source>
</reference>
<dbReference type="SUPFAM" id="SSF52266">
    <property type="entry name" value="SGNH hydrolase"/>
    <property type="match status" value="1"/>
</dbReference>
<dbReference type="PANTHER" id="PTHR43695:SF1">
    <property type="entry name" value="RHAMNOGALACTURONAN ACETYLESTERASE"/>
    <property type="match status" value="1"/>
</dbReference>
<dbReference type="GO" id="GO:0016787">
    <property type="term" value="F:hydrolase activity"/>
    <property type="evidence" value="ECO:0007669"/>
    <property type="project" value="UniProtKB-KW"/>
</dbReference>
<keyword evidence="3" id="KW-0732">Signal</keyword>
<feature type="chain" id="PRO_5037595049" description="SGNH hydrolase-type esterase domain-containing protein" evidence="3">
    <location>
        <begin position="29"/>
        <end position="1070"/>
    </location>
</feature>
<dbReference type="Proteomes" id="UP000611762">
    <property type="component" value="Unassembled WGS sequence"/>
</dbReference>
<accession>A0A926I0A2</accession>
<keyword evidence="2" id="KW-0378">Hydrolase</keyword>
<dbReference type="Pfam" id="PF13472">
    <property type="entry name" value="Lipase_GDSL_2"/>
    <property type="match status" value="1"/>
</dbReference>
<keyword evidence="6" id="KW-1185">Reference proteome</keyword>
<evidence type="ECO:0000256" key="2">
    <source>
        <dbReference type="ARBA" id="ARBA00022801"/>
    </source>
</evidence>
<dbReference type="PROSITE" id="PS51257">
    <property type="entry name" value="PROKAR_LIPOPROTEIN"/>
    <property type="match status" value="1"/>
</dbReference>
<protein>
    <recommendedName>
        <fullName evidence="4">SGNH hydrolase-type esterase domain-containing protein</fullName>
    </recommendedName>
</protein>
<evidence type="ECO:0000259" key="4">
    <source>
        <dbReference type="Pfam" id="PF13472"/>
    </source>
</evidence>
<organism evidence="5 6">
    <name type="scientific">Congzhengia minquanensis</name>
    <dbReference type="NCBI Taxonomy" id="2763657"/>
    <lineage>
        <taxon>Bacteria</taxon>
        <taxon>Bacillati</taxon>
        <taxon>Bacillota</taxon>
        <taxon>Clostridia</taxon>
        <taxon>Eubacteriales</taxon>
        <taxon>Oscillospiraceae</taxon>
        <taxon>Congzhengia</taxon>
    </lineage>
</organism>
<evidence type="ECO:0000313" key="5">
    <source>
        <dbReference type="EMBL" id="MBC8541716.1"/>
    </source>
</evidence>
<dbReference type="AlphaFoldDB" id="A0A926I0A2"/>
<name>A0A926I0A2_9FIRM</name>
<feature type="domain" description="SGNH hydrolase-type esterase" evidence="4">
    <location>
        <begin position="836"/>
        <end position="985"/>
    </location>
</feature>
<proteinExistence type="inferred from homology"/>
<dbReference type="InterPro" id="IPR037459">
    <property type="entry name" value="RhgT-like"/>
</dbReference>
<dbReference type="RefSeq" id="WP_249313735.1">
    <property type="nucleotide sequence ID" value="NZ_JACRSU010000005.1"/>
</dbReference>